<organism evidence="2 3">
    <name type="scientific">Cupriavidus metallidurans</name>
    <dbReference type="NCBI Taxonomy" id="119219"/>
    <lineage>
        <taxon>Bacteria</taxon>
        <taxon>Pseudomonadati</taxon>
        <taxon>Pseudomonadota</taxon>
        <taxon>Betaproteobacteria</taxon>
        <taxon>Burkholderiales</taxon>
        <taxon>Burkholderiaceae</taxon>
        <taxon>Cupriavidus</taxon>
    </lineage>
</organism>
<dbReference type="PROSITE" id="PS51186">
    <property type="entry name" value="GNAT"/>
    <property type="match status" value="1"/>
</dbReference>
<protein>
    <submittedName>
        <fullName evidence="2">GNAT family N-acetyltransferase</fullName>
    </submittedName>
</protein>
<gene>
    <name evidence="2" type="ORF">DDF84_014500</name>
</gene>
<sequence>MTPSSMPHQIELVQATPADVALIATMHAESWRDTYAGLIPTEYLEQHTPAERLATWRARLVDGAEAPLEVNILRVDGQAAGFACLMPLAEPGYGIYLDNLHVRKTYHGHGYGKLLLAHWADYTARRWPGKPLFLYVLDGNTSAREFYRRLGGVESDSFDDPFPGTDIMVTIRRVTWNDVPVLVSRLQPAPR</sequence>
<dbReference type="RefSeq" id="WP_035834616.1">
    <property type="nucleotide sequence ID" value="NZ_CP037900.1"/>
</dbReference>
<dbReference type="Proteomes" id="UP000253772">
    <property type="component" value="Chromosome c1"/>
</dbReference>
<dbReference type="OrthoDB" id="5292888at2"/>
<dbReference type="InterPro" id="IPR016181">
    <property type="entry name" value="Acyl_CoA_acyltransferase"/>
</dbReference>
<dbReference type="Pfam" id="PF00583">
    <property type="entry name" value="Acetyltransf_1"/>
    <property type="match status" value="1"/>
</dbReference>
<feature type="domain" description="N-acetyltransferase" evidence="1">
    <location>
        <begin position="10"/>
        <end position="173"/>
    </location>
</feature>
<proteinExistence type="predicted"/>
<reference evidence="2 3" key="1">
    <citation type="submission" date="2019-03" db="EMBL/GenBank/DDBJ databases">
        <title>Comparative insights into the high quality Complete genome sequence of highly metal resistant Cupriavidus metallidurans strain BS1 isolated from a gold-copper mine.</title>
        <authorList>
            <person name="Mazhar H.S."/>
            <person name="Rensing C."/>
        </authorList>
    </citation>
    <scope>NUCLEOTIDE SEQUENCE [LARGE SCALE GENOMIC DNA]</scope>
    <source>
        <strain evidence="2 3">BS1</strain>
    </source>
</reference>
<evidence type="ECO:0000313" key="2">
    <source>
        <dbReference type="EMBL" id="QBP10880.1"/>
    </source>
</evidence>
<dbReference type="AlphaFoldDB" id="A0A482IW29"/>
<evidence type="ECO:0000313" key="3">
    <source>
        <dbReference type="Proteomes" id="UP000253772"/>
    </source>
</evidence>
<dbReference type="Gene3D" id="3.40.630.30">
    <property type="match status" value="1"/>
</dbReference>
<dbReference type="CDD" id="cd04301">
    <property type="entry name" value="NAT_SF"/>
    <property type="match status" value="1"/>
</dbReference>
<accession>A0A482IW29</accession>
<evidence type="ECO:0000259" key="1">
    <source>
        <dbReference type="PROSITE" id="PS51186"/>
    </source>
</evidence>
<name>A0A482IW29_9BURK</name>
<dbReference type="EMBL" id="CP037900">
    <property type="protein sequence ID" value="QBP10880.1"/>
    <property type="molecule type" value="Genomic_DNA"/>
</dbReference>
<dbReference type="GO" id="GO:0016747">
    <property type="term" value="F:acyltransferase activity, transferring groups other than amino-acyl groups"/>
    <property type="evidence" value="ECO:0007669"/>
    <property type="project" value="InterPro"/>
</dbReference>
<dbReference type="InterPro" id="IPR000182">
    <property type="entry name" value="GNAT_dom"/>
</dbReference>
<dbReference type="SUPFAM" id="SSF55729">
    <property type="entry name" value="Acyl-CoA N-acyltransferases (Nat)"/>
    <property type="match status" value="1"/>
</dbReference>
<keyword evidence="2" id="KW-0808">Transferase</keyword>